<feature type="coiled-coil region" evidence="1">
    <location>
        <begin position="27"/>
        <end position="54"/>
    </location>
</feature>
<proteinExistence type="predicted"/>
<evidence type="ECO:0000256" key="1">
    <source>
        <dbReference type="SAM" id="Coils"/>
    </source>
</evidence>
<keyword evidence="2" id="KW-0472">Membrane</keyword>
<gene>
    <name evidence="3" type="ORF">C4F50_09365</name>
</gene>
<comment type="caution">
    <text evidence="3">The sequence shown here is derived from an EMBL/GenBank/DDBJ whole genome shotgun (WGS) entry which is preliminary data.</text>
</comment>
<evidence type="ECO:0008006" key="5">
    <source>
        <dbReference type="Google" id="ProtNLM"/>
    </source>
</evidence>
<organism evidence="3 4">
    <name type="scientific">Flavobacterium hungaricum</name>
    <dbReference type="NCBI Taxonomy" id="2082725"/>
    <lineage>
        <taxon>Bacteria</taxon>
        <taxon>Pseudomonadati</taxon>
        <taxon>Bacteroidota</taxon>
        <taxon>Flavobacteriia</taxon>
        <taxon>Flavobacteriales</taxon>
        <taxon>Flavobacteriaceae</taxon>
        <taxon>Flavobacterium</taxon>
    </lineage>
</organism>
<name>A0ABR9TIR1_9FLAO</name>
<accession>A0ABR9TIR1</accession>
<keyword evidence="1" id="KW-0175">Coiled coil</keyword>
<sequence>MSKIQNCQLLLFLSILLHFFKPNTLFYSDFEINLQTIKTKNNQAELNLKKKNKISFSIIFLSKLKQQKPIRNLYFSLGIVYNEFLKLTVFYLFLILLTYYNQQERL</sequence>
<reference evidence="3 4" key="1">
    <citation type="submission" date="2018-07" db="EMBL/GenBank/DDBJ databases">
        <title>Genome assembly of strain KB82.</title>
        <authorList>
            <person name="Kukolya J."/>
            <person name="Horvath B."/>
            <person name="Nagy I."/>
            <person name="Toth A."/>
        </authorList>
    </citation>
    <scope>NUCLEOTIDE SEQUENCE [LARGE SCALE GENOMIC DNA]</scope>
    <source>
        <strain evidence="3 4">Kb82</strain>
    </source>
</reference>
<evidence type="ECO:0000313" key="3">
    <source>
        <dbReference type="EMBL" id="MBE8725155.1"/>
    </source>
</evidence>
<keyword evidence="4" id="KW-1185">Reference proteome</keyword>
<feature type="transmembrane region" description="Helical" evidence="2">
    <location>
        <begin position="73"/>
        <end position="100"/>
    </location>
</feature>
<evidence type="ECO:0000256" key="2">
    <source>
        <dbReference type="SAM" id="Phobius"/>
    </source>
</evidence>
<protein>
    <recommendedName>
        <fullName evidence="5">Transmembrane protein</fullName>
    </recommendedName>
</protein>
<dbReference type="EMBL" id="PRDM01000002">
    <property type="protein sequence ID" value="MBE8725155.1"/>
    <property type="molecule type" value="Genomic_DNA"/>
</dbReference>
<evidence type="ECO:0000313" key="4">
    <source>
        <dbReference type="Proteomes" id="UP000640614"/>
    </source>
</evidence>
<keyword evidence="2" id="KW-1133">Transmembrane helix</keyword>
<dbReference type="Proteomes" id="UP000640614">
    <property type="component" value="Unassembled WGS sequence"/>
</dbReference>
<keyword evidence="2" id="KW-0812">Transmembrane</keyword>